<protein>
    <submittedName>
        <fullName evidence="1">Poly(3-hydroxybutyrate) depolymerase</fullName>
    </submittedName>
</protein>
<name>A0ABX1TMW0_9GAMM</name>
<organism evidence="1 2">
    <name type="scientific">Candidatus Competibacter phosphatis</name>
    <dbReference type="NCBI Taxonomy" id="221280"/>
    <lineage>
        <taxon>Bacteria</taxon>
        <taxon>Pseudomonadati</taxon>
        <taxon>Pseudomonadota</taxon>
        <taxon>Gammaproteobacteria</taxon>
        <taxon>Candidatus Competibacteraceae</taxon>
        <taxon>Candidatus Competibacter</taxon>
    </lineage>
</organism>
<dbReference type="Proteomes" id="UP000760480">
    <property type="component" value="Unassembled WGS sequence"/>
</dbReference>
<dbReference type="EMBL" id="SPMZ01000026">
    <property type="protein sequence ID" value="NMQ19473.1"/>
    <property type="molecule type" value="Genomic_DNA"/>
</dbReference>
<dbReference type="InterPro" id="IPR013433">
    <property type="entry name" value="PHA_gran_rgn"/>
</dbReference>
<evidence type="ECO:0000313" key="2">
    <source>
        <dbReference type="Proteomes" id="UP000760480"/>
    </source>
</evidence>
<reference evidence="1 2" key="1">
    <citation type="submission" date="2019-03" db="EMBL/GenBank/DDBJ databases">
        <title>Metabolic reconstructions from genomes of highly enriched 'Candidatus Accumulibacter' and 'Candidatus Competibacter' bioreactor populations.</title>
        <authorList>
            <person name="Annavajhala M.K."/>
            <person name="Welles L."/>
            <person name="Abbas B."/>
            <person name="Sorokin D."/>
            <person name="Park H."/>
            <person name="Van Loosdrecht M."/>
            <person name="Chandran K."/>
        </authorList>
    </citation>
    <scope>NUCLEOTIDE SEQUENCE [LARGE SCALE GENOMIC DNA]</scope>
    <source>
        <strain evidence="1 2">SBR_G</strain>
    </source>
</reference>
<evidence type="ECO:0000313" key="1">
    <source>
        <dbReference type="EMBL" id="NMQ19473.1"/>
    </source>
</evidence>
<gene>
    <name evidence="1" type="ORF">E4P82_09845</name>
</gene>
<accession>A0ABX1TMW0</accession>
<dbReference type="NCBIfam" id="TIGR02610">
    <property type="entry name" value="PHA_gran_rgn"/>
    <property type="match status" value="1"/>
</dbReference>
<dbReference type="Pfam" id="PF09650">
    <property type="entry name" value="PHA_gran_rgn"/>
    <property type="match status" value="1"/>
</dbReference>
<comment type="caution">
    <text evidence="1">The sequence shown here is derived from an EMBL/GenBank/DDBJ whole genome shotgun (WGS) entry which is preliminary data.</text>
</comment>
<sequence>MSHIVIHRDHPLTLDEARQAAETLAVQLAERYDLSHHWQDDTLYFERSGVGGQIELEPGKLRINVRLGFLLATLKYKLEQEIHAYLDELFQQAGPPDPV</sequence>
<keyword evidence="2" id="KW-1185">Reference proteome</keyword>
<dbReference type="RefSeq" id="WP_169248723.1">
    <property type="nucleotide sequence ID" value="NZ_SPMZ01000026.1"/>
</dbReference>
<proteinExistence type="predicted"/>